<dbReference type="Gene3D" id="1.20.120.530">
    <property type="entry name" value="GntR ligand-binding domain-like"/>
    <property type="match status" value="1"/>
</dbReference>
<dbReference type="EMBL" id="BAABGL010000002">
    <property type="protein sequence ID" value="GAA4382859.1"/>
    <property type="molecule type" value="Genomic_DNA"/>
</dbReference>
<dbReference type="Pfam" id="PF07729">
    <property type="entry name" value="FCD"/>
    <property type="match status" value="1"/>
</dbReference>
<dbReference type="InterPro" id="IPR000524">
    <property type="entry name" value="Tscrpt_reg_HTH_GntR"/>
</dbReference>
<keyword evidence="3" id="KW-0804">Transcription</keyword>
<dbReference type="InterPro" id="IPR036390">
    <property type="entry name" value="WH_DNA-bd_sf"/>
</dbReference>
<gene>
    <name evidence="5" type="ORF">GCM10023167_01840</name>
</gene>
<dbReference type="SUPFAM" id="SSF48008">
    <property type="entry name" value="GntR ligand-binding domain-like"/>
    <property type="match status" value="1"/>
</dbReference>
<dbReference type="PANTHER" id="PTHR43537:SF45">
    <property type="entry name" value="GNTR FAMILY REGULATORY PROTEIN"/>
    <property type="match status" value="1"/>
</dbReference>
<dbReference type="SUPFAM" id="SSF46785">
    <property type="entry name" value="Winged helix' DNA-binding domain"/>
    <property type="match status" value="1"/>
</dbReference>
<sequence>MSADTERRRVVRSPSFREQALDAIRAAITTGELAEHTVYSAAALAKQLGMSLSPVREAMMSLVADGTVEAVPNRGYRLVPVTEADLEELIELRSLLTVPAVRRLCEAGEPGSIERLRELAASVLEAARSEDSAAFLTADRRFYGEVLRAGLGHRAASIGLRLRDQSRVADLGPKSPAVDLRSAQETIELVEAIAAGRADEAERLVVDNLHYFRKTEAG</sequence>
<accession>A0ABP8J1F8</accession>
<evidence type="ECO:0000313" key="6">
    <source>
        <dbReference type="Proteomes" id="UP001500642"/>
    </source>
</evidence>
<organism evidence="5 6">
    <name type="scientific">Brevibacterium pityocampae</name>
    <dbReference type="NCBI Taxonomy" id="506594"/>
    <lineage>
        <taxon>Bacteria</taxon>
        <taxon>Bacillati</taxon>
        <taxon>Actinomycetota</taxon>
        <taxon>Actinomycetes</taxon>
        <taxon>Micrococcales</taxon>
        <taxon>Brevibacteriaceae</taxon>
        <taxon>Brevibacterium</taxon>
    </lineage>
</organism>
<dbReference type="Gene3D" id="1.10.10.10">
    <property type="entry name" value="Winged helix-like DNA-binding domain superfamily/Winged helix DNA-binding domain"/>
    <property type="match status" value="1"/>
</dbReference>
<dbReference type="InterPro" id="IPR011711">
    <property type="entry name" value="GntR_C"/>
</dbReference>
<evidence type="ECO:0000313" key="5">
    <source>
        <dbReference type="EMBL" id="GAA4382859.1"/>
    </source>
</evidence>
<dbReference type="PROSITE" id="PS50949">
    <property type="entry name" value="HTH_GNTR"/>
    <property type="match status" value="1"/>
</dbReference>
<protein>
    <submittedName>
        <fullName evidence="5">GntR family transcriptional regulator</fullName>
    </submittedName>
</protein>
<evidence type="ECO:0000256" key="1">
    <source>
        <dbReference type="ARBA" id="ARBA00023015"/>
    </source>
</evidence>
<keyword evidence="1" id="KW-0805">Transcription regulation</keyword>
<dbReference type="InterPro" id="IPR036388">
    <property type="entry name" value="WH-like_DNA-bd_sf"/>
</dbReference>
<comment type="caution">
    <text evidence="5">The sequence shown here is derived from an EMBL/GenBank/DDBJ whole genome shotgun (WGS) entry which is preliminary data.</text>
</comment>
<keyword evidence="6" id="KW-1185">Reference proteome</keyword>
<dbReference type="RefSeq" id="WP_247424275.1">
    <property type="nucleotide sequence ID" value="NZ_BAABGL010000002.1"/>
</dbReference>
<proteinExistence type="predicted"/>
<evidence type="ECO:0000259" key="4">
    <source>
        <dbReference type="PROSITE" id="PS50949"/>
    </source>
</evidence>
<dbReference type="Pfam" id="PF00392">
    <property type="entry name" value="GntR"/>
    <property type="match status" value="1"/>
</dbReference>
<dbReference type="InterPro" id="IPR008920">
    <property type="entry name" value="TF_FadR/GntR_C"/>
</dbReference>
<keyword evidence="2" id="KW-0238">DNA-binding</keyword>
<dbReference type="PANTHER" id="PTHR43537">
    <property type="entry name" value="TRANSCRIPTIONAL REGULATOR, GNTR FAMILY"/>
    <property type="match status" value="1"/>
</dbReference>
<dbReference type="SMART" id="SM00895">
    <property type="entry name" value="FCD"/>
    <property type="match status" value="1"/>
</dbReference>
<name>A0ABP8J1F8_9MICO</name>
<evidence type="ECO:0000256" key="2">
    <source>
        <dbReference type="ARBA" id="ARBA00023125"/>
    </source>
</evidence>
<reference evidence="6" key="1">
    <citation type="journal article" date="2019" name="Int. J. Syst. Evol. Microbiol.">
        <title>The Global Catalogue of Microorganisms (GCM) 10K type strain sequencing project: providing services to taxonomists for standard genome sequencing and annotation.</title>
        <authorList>
            <consortium name="The Broad Institute Genomics Platform"/>
            <consortium name="The Broad Institute Genome Sequencing Center for Infectious Disease"/>
            <person name="Wu L."/>
            <person name="Ma J."/>
        </authorList>
    </citation>
    <scope>NUCLEOTIDE SEQUENCE [LARGE SCALE GENOMIC DNA]</scope>
    <source>
        <strain evidence="6">JCM 17808</strain>
    </source>
</reference>
<dbReference type="Proteomes" id="UP001500642">
    <property type="component" value="Unassembled WGS sequence"/>
</dbReference>
<feature type="domain" description="HTH gntR-type" evidence="4">
    <location>
        <begin position="14"/>
        <end position="81"/>
    </location>
</feature>
<evidence type="ECO:0000256" key="3">
    <source>
        <dbReference type="ARBA" id="ARBA00023163"/>
    </source>
</evidence>
<dbReference type="SMART" id="SM00345">
    <property type="entry name" value="HTH_GNTR"/>
    <property type="match status" value="1"/>
</dbReference>